<evidence type="ECO:0000256" key="3">
    <source>
        <dbReference type="SAM" id="MobiDB-lite"/>
    </source>
</evidence>
<protein>
    <recommendedName>
        <fullName evidence="4">Tyrosinase copper-binding domain-containing protein</fullName>
    </recommendedName>
</protein>
<dbReference type="Gene3D" id="1.10.1280.10">
    <property type="entry name" value="Di-copper center containing domain from catechol oxidase"/>
    <property type="match status" value="1"/>
</dbReference>
<dbReference type="PROSITE" id="PS00498">
    <property type="entry name" value="TYROSINASE_2"/>
    <property type="match status" value="1"/>
</dbReference>
<accession>A0ABP1RBW2</accession>
<evidence type="ECO:0000256" key="1">
    <source>
        <dbReference type="ARBA" id="ARBA00009470"/>
    </source>
</evidence>
<dbReference type="Pfam" id="PF03723">
    <property type="entry name" value="Hemocyanin_C"/>
    <property type="match status" value="1"/>
</dbReference>
<dbReference type="InterPro" id="IPR002227">
    <property type="entry name" value="Tyrosinase_Cu-bd"/>
</dbReference>
<organism evidence="5 6">
    <name type="scientific">Orchesella dallaii</name>
    <dbReference type="NCBI Taxonomy" id="48710"/>
    <lineage>
        <taxon>Eukaryota</taxon>
        <taxon>Metazoa</taxon>
        <taxon>Ecdysozoa</taxon>
        <taxon>Arthropoda</taxon>
        <taxon>Hexapoda</taxon>
        <taxon>Collembola</taxon>
        <taxon>Entomobryomorpha</taxon>
        <taxon>Entomobryoidea</taxon>
        <taxon>Orchesellidae</taxon>
        <taxon>Orchesellinae</taxon>
        <taxon>Orchesella</taxon>
    </lineage>
</organism>
<dbReference type="PANTHER" id="PTHR11511">
    <property type="entry name" value="LARVAL STORAGE PROTEIN/PHENOLOXIDASE"/>
    <property type="match status" value="1"/>
</dbReference>
<proteinExistence type="inferred from homology"/>
<dbReference type="InterPro" id="IPR008922">
    <property type="entry name" value="Di-copper_centre_dom_sf"/>
</dbReference>
<dbReference type="PRINTS" id="PR00187">
    <property type="entry name" value="HAEMOCYANIN"/>
</dbReference>
<reference evidence="5 6" key="1">
    <citation type="submission" date="2024-08" db="EMBL/GenBank/DDBJ databases">
        <authorList>
            <person name="Cucini C."/>
            <person name="Frati F."/>
        </authorList>
    </citation>
    <scope>NUCLEOTIDE SEQUENCE [LARGE SCALE GENOMIC DNA]</scope>
</reference>
<dbReference type="PANTHER" id="PTHR11511:SF5">
    <property type="entry name" value="FAT-BODY PROTEIN 1-RELATED"/>
    <property type="match status" value="1"/>
</dbReference>
<dbReference type="InterPro" id="IPR005203">
    <property type="entry name" value="Hemocyanin_C"/>
</dbReference>
<evidence type="ECO:0000313" key="5">
    <source>
        <dbReference type="EMBL" id="CAL8125705.1"/>
    </source>
</evidence>
<dbReference type="EMBL" id="CAXLJM020000069">
    <property type="protein sequence ID" value="CAL8125705.1"/>
    <property type="molecule type" value="Genomic_DNA"/>
</dbReference>
<feature type="compositionally biased region" description="Basic residues" evidence="3">
    <location>
        <begin position="133"/>
        <end position="148"/>
    </location>
</feature>
<gene>
    <name evidence="5" type="ORF">ODALV1_LOCUS21087</name>
</gene>
<feature type="domain" description="Tyrosinase copper-binding" evidence="4">
    <location>
        <begin position="492"/>
        <end position="503"/>
    </location>
</feature>
<comment type="caution">
    <text evidence="5">The sequence shown here is derived from an EMBL/GenBank/DDBJ whole genome shotgun (WGS) entry which is preliminary data.</text>
</comment>
<evidence type="ECO:0000313" key="6">
    <source>
        <dbReference type="Proteomes" id="UP001642540"/>
    </source>
</evidence>
<dbReference type="Proteomes" id="UP001642540">
    <property type="component" value="Unassembled WGS sequence"/>
</dbReference>
<evidence type="ECO:0000259" key="4">
    <source>
        <dbReference type="PROSITE" id="PS00498"/>
    </source>
</evidence>
<dbReference type="InterPro" id="IPR013788">
    <property type="entry name" value="Hemocyanin/hexamerin"/>
</dbReference>
<dbReference type="InterPro" id="IPR014756">
    <property type="entry name" value="Ig_E-set"/>
</dbReference>
<sequence>MFYLMDLPSPAEFIRVAKIVLKNHEINAKIWYYAVVGAALERPDMNGYVIPQPLDAMPDLFIPAPALSEALKYSVGVGSDYGFGGFQNSASTLVGKRVLFLKEDDNGHQNATGAPYGSFSKRHGSPSKTRGSSSKRRQSRGNRNRNKKSASSTPTHSVGQDHHDNDRISAASSLDVTTLAKENENGSIRGSRSITKKHYENILSDDGEGENDAELAELMRIHERSSNSTRSIRQRILQRRERRMRKMKRAKRQLFGSPQSPLHHDGFGHCVLVNGTVGADNGEENRLWYFREDLMLNQHHWYWHQWHPINSTRFANRRAELFFFLHRNIVARYNAERLSNGLPRTSQLPFKHGAYVDVGYNSHLIDMTSRKFWTPRDPHTPLSDIIHENDPDFGRNIFLKDLTDLYAKFVYSIKEGTLIGPNNIPISLQDRNGIEHLSNTVEATLLSVNPLYYNAMGIHNLGHQLLGLSSDPQYIARSPTGVMADTAVTMRDPVFYTFHATIDNLFDKYKRTLPPYQLYDGEFPLVWEGVQITKLEVVPNLNDGHPNHIRTFWSTRRFPLESGIDNSIHHGDVKADICSLHLNQELFTFRITVTVNPCIQVQSVSGQGMMRIFMAPRYDEYGRRFPLKVQRRLMFQLDVFPVKLQNGKNIIYRNSKDSSLTKPWLRGLRDQVYGTGKTDPMSADTCGCGWPDHLYIPKGSPDGMQYDLFAMITNFDEDAVRDSVEDLKIQEPCNSPYLFCGVPFRNYPDARPMGYPFDRPPFKIPVDCNVQTMFPDMLCKLLRPQWYRALDTLEEYVHTVPNMATSVVTVTHVDTIIG</sequence>
<feature type="region of interest" description="Disordered" evidence="3">
    <location>
        <begin position="106"/>
        <end position="192"/>
    </location>
</feature>
<dbReference type="InterPro" id="IPR000896">
    <property type="entry name" value="Hemocyanin/hexamerin_mid_dom"/>
</dbReference>
<dbReference type="Pfam" id="PF00372">
    <property type="entry name" value="Hemocyanin_M"/>
    <property type="match status" value="1"/>
</dbReference>
<dbReference type="InterPro" id="IPR037020">
    <property type="entry name" value="Hemocyanin_C_sf"/>
</dbReference>
<evidence type="ECO:0000256" key="2">
    <source>
        <dbReference type="ARBA" id="ARBA00022761"/>
    </source>
</evidence>
<name>A0ABP1RBW2_9HEXA</name>
<keyword evidence="2" id="KW-0758">Storage protein</keyword>
<keyword evidence="6" id="KW-1185">Reference proteome</keyword>
<dbReference type="SUPFAM" id="SSF48056">
    <property type="entry name" value="Di-copper centre-containing domain"/>
    <property type="match status" value="1"/>
</dbReference>
<dbReference type="PROSITE" id="PS00209">
    <property type="entry name" value="HEMOCYANIN_1"/>
    <property type="match status" value="1"/>
</dbReference>
<dbReference type="SUPFAM" id="SSF81296">
    <property type="entry name" value="E set domains"/>
    <property type="match status" value="1"/>
</dbReference>
<comment type="similarity">
    <text evidence="1">Belongs to the tyrosinase family. Hemocyanin subfamily.</text>
</comment>
<dbReference type="Gene3D" id="2.60.40.1520">
    <property type="entry name" value="Hemocyanin, C-terminal domain"/>
    <property type="match status" value="1"/>
</dbReference>